<evidence type="ECO:0000313" key="6">
    <source>
        <dbReference type="EMBL" id="KAF6029602.1"/>
    </source>
</evidence>
<gene>
    <name evidence="6" type="ORF">EB796_012090</name>
</gene>
<dbReference type="EC" id="3.1.3.48" evidence="2"/>
<dbReference type="InterPro" id="IPR000242">
    <property type="entry name" value="PTP_cat"/>
</dbReference>
<evidence type="ECO:0000256" key="3">
    <source>
        <dbReference type="ARBA" id="ARBA00022801"/>
    </source>
</evidence>
<keyword evidence="7" id="KW-1185">Reference proteome</keyword>
<evidence type="ECO:0000256" key="1">
    <source>
        <dbReference type="ARBA" id="ARBA00009580"/>
    </source>
</evidence>
<sequence>MSIALLPENKGKNRYKGLYPGNLHRVKLDRPNGSDYINATYLEGYYRDNHYIAAQGATQATVNDFWFMIWQEHPSAIIMVTQAMENGRVVRI</sequence>
<dbReference type="EMBL" id="VXIV02001803">
    <property type="protein sequence ID" value="KAF6029602.1"/>
    <property type="molecule type" value="Genomic_DNA"/>
</dbReference>
<feature type="domain" description="Tyrosine-protein phosphatase" evidence="5">
    <location>
        <begin position="1"/>
        <end position="92"/>
    </location>
</feature>
<comment type="caution">
    <text evidence="6">The sequence shown here is derived from an EMBL/GenBank/DDBJ whole genome shotgun (WGS) entry which is preliminary data.</text>
</comment>
<dbReference type="PANTHER" id="PTHR19134">
    <property type="entry name" value="RECEPTOR-TYPE TYROSINE-PROTEIN PHOSPHATASE"/>
    <property type="match status" value="1"/>
</dbReference>
<comment type="similarity">
    <text evidence="1">Belongs to the protein-tyrosine phosphatase family.</text>
</comment>
<keyword evidence="3" id="KW-0378">Hydrolase</keyword>
<evidence type="ECO:0000256" key="4">
    <source>
        <dbReference type="ARBA" id="ARBA00022912"/>
    </source>
</evidence>
<proteinExistence type="inferred from homology"/>
<evidence type="ECO:0000313" key="7">
    <source>
        <dbReference type="Proteomes" id="UP000593567"/>
    </source>
</evidence>
<dbReference type="PROSITE" id="PS50055">
    <property type="entry name" value="TYR_PHOSPHATASE_PTP"/>
    <property type="match status" value="1"/>
</dbReference>
<protein>
    <recommendedName>
        <fullName evidence="2">protein-tyrosine-phosphatase</fullName>
        <ecNumber evidence="2">3.1.3.48</ecNumber>
    </recommendedName>
</protein>
<keyword evidence="4" id="KW-0904">Protein phosphatase</keyword>
<dbReference type="SUPFAM" id="SSF52799">
    <property type="entry name" value="(Phosphotyrosine protein) phosphatases II"/>
    <property type="match status" value="1"/>
</dbReference>
<dbReference type="Gene3D" id="3.90.190.10">
    <property type="entry name" value="Protein tyrosine phosphatase superfamily"/>
    <property type="match status" value="1"/>
</dbReference>
<dbReference type="GO" id="GO:0004725">
    <property type="term" value="F:protein tyrosine phosphatase activity"/>
    <property type="evidence" value="ECO:0007669"/>
    <property type="project" value="UniProtKB-EC"/>
</dbReference>
<dbReference type="InterPro" id="IPR050348">
    <property type="entry name" value="Protein-Tyr_Phosphatase"/>
</dbReference>
<reference evidence="6" key="1">
    <citation type="submission" date="2020-06" db="EMBL/GenBank/DDBJ databases">
        <title>Draft genome of Bugula neritina, a colonial animal packing powerful symbionts and potential medicines.</title>
        <authorList>
            <person name="Rayko M."/>
        </authorList>
    </citation>
    <scope>NUCLEOTIDE SEQUENCE [LARGE SCALE GENOMIC DNA]</scope>
    <source>
        <strain evidence="6">Kwan_BN1</strain>
    </source>
</reference>
<dbReference type="Pfam" id="PF00102">
    <property type="entry name" value="Y_phosphatase"/>
    <property type="match status" value="1"/>
</dbReference>
<organism evidence="6 7">
    <name type="scientific">Bugula neritina</name>
    <name type="common">Brown bryozoan</name>
    <name type="synonym">Sertularia neritina</name>
    <dbReference type="NCBI Taxonomy" id="10212"/>
    <lineage>
        <taxon>Eukaryota</taxon>
        <taxon>Metazoa</taxon>
        <taxon>Spiralia</taxon>
        <taxon>Lophotrochozoa</taxon>
        <taxon>Bryozoa</taxon>
        <taxon>Gymnolaemata</taxon>
        <taxon>Cheilostomatida</taxon>
        <taxon>Flustrina</taxon>
        <taxon>Buguloidea</taxon>
        <taxon>Bugulidae</taxon>
        <taxon>Bugula</taxon>
    </lineage>
</organism>
<evidence type="ECO:0000256" key="2">
    <source>
        <dbReference type="ARBA" id="ARBA00013064"/>
    </source>
</evidence>
<evidence type="ECO:0000259" key="5">
    <source>
        <dbReference type="PROSITE" id="PS50055"/>
    </source>
</evidence>
<name>A0A7J7JTA0_BUGNE</name>
<dbReference type="OrthoDB" id="6274266at2759"/>
<dbReference type="Proteomes" id="UP000593567">
    <property type="component" value="Unassembled WGS sequence"/>
</dbReference>
<dbReference type="PANTHER" id="PTHR19134:SF562">
    <property type="entry name" value="PROTEIN-TYROSINE-PHOSPHATASE"/>
    <property type="match status" value="1"/>
</dbReference>
<accession>A0A7J7JTA0</accession>
<dbReference type="InterPro" id="IPR029021">
    <property type="entry name" value="Prot-tyrosine_phosphatase-like"/>
</dbReference>
<dbReference type="AlphaFoldDB" id="A0A7J7JTA0"/>
<dbReference type="PRINTS" id="PR00700">
    <property type="entry name" value="PRTYPHPHTASE"/>
</dbReference>